<comment type="caution">
    <text evidence="1">The sequence shown here is derived from an EMBL/GenBank/DDBJ whole genome shotgun (WGS) entry which is preliminary data.</text>
</comment>
<dbReference type="Proteomes" id="UP001151760">
    <property type="component" value="Unassembled WGS sequence"/>
</dbReference>
<protein>
    <submittedName>
        <fullName evidence="1">Uncharacterized protein</fullName>
    </submittedName>
</protein>
<dbReference type="EMBL" id="BQNB010018810">
    <property type="protein sequence ID" value="GJT78532.1"/>
    <property type="molecule type" value="Genomic_DNA"/>
</dbReference>
<evidence type="ECO:0000313" key="2">
    <source>
        <dbReference type="Proteomes" id="UP001151760"/>
    </source>
</evidence>
<accession>A0ABQ5GUE9</accession>
<proteinExistence type="predicted"/>
<organism evidence="1 2">
    <name type="scientific">Tanacetum coccineum</name>
    <dbReference type="NCBI Taxonomy" id="301880"/>
    <lineage>
        <taxon>Eukaryota</taxon>
        <taxon>Viridiplantae</taxon>
        <taxon>Streptophyta</taxon>
        <taxon>Embryophyta</taxon>
        <taxon>Tracheophyta</taxon>
        <taxon>Spermatophyta</taxon>
        <taxon>Magnoliopsida</taxon>
        <taxon>eudicotyledons</taxon>
        <taxon>Gunneridae</taxon>
        <taxon>Pentapetalae</taxon>
        <taxon>asterids</taxon>
        <taxon>campanulids</taxon>
        <taxon>Asterales</taxon>
        <taxon>Asteraceae</taxon>
        <taxon>Asteroideae</taxon>
        <taxon>Anthemideae</taxon>
        <taxon>Anthemidinae</taxon>
        <taxon>Tanacetum</taxon>
    </lineage>
</organism>
<sequence length="68" mass="7416">MARSGMDLKMAKTCYHSHLIPQIGFRCYIYQNGGVIDEAAGLSLDVVVVQAVYFVEAAVLDEPRAADP</sequence>
<name>A0ABQ5GUE9_9ASTR</name>
<keyword evidence="2" id="KW-1185">Reference proteome</keyword>
<reference evidence="1" key="1">
    <citation type="journal article" date="2022" name="Int. J. Mol. Sci.">
        <title>Draft Genome of Tanacetum Coccineum: Genomic Comparison of Closely Related Tanacetum-Family Plants.</title>
        <authorList>
            <person name="Yamashiro T."/>
            <person name="Shiraishi A."/>
            <person name="Nakayama K."/>
            <person name="Satake H."/>
        </authorList>
    </citation>
    <scope>NUCLEOTIDE SEQUENCE</scope>
</reference>
<reference evidence="1" key="2">
    <citation type="submission" date="2022-01" db="EMBL/GenBank/DDBJ databases">
        <authorList>
            <person name="Yamashiro T."/>
            <person name="Shiraishi A."/>
            <person name="Satake H."/>
            <person name="Nakayama K."/>
        </authorList>
    </citation>
    <scope>NUCLEOTIDE SEQUENCE</scope>
</reference>
<gene>
    <name evidence="1" type="ORF">Tco_1045257</name>
</gene>
<evidence type="ECO:0000313" key="1">
    <source>
        <dbReference type="EMBL" id="GJT78532.1"/>
    </source>
</evidence>